<dbReference type="KEGG" id="mmob:F6R98_16875"/>
<keyword evidence="3" id="KW-1185">Reference proteome</keyword>
<dbReference type="InParanoid" id="A0A5Q0BPT7"/>
<dbReference type="CDD" id="cd00085">
    <property type="entry name" value="HNHc"/>
    <property type="match status" value="1"/>
</dbReference>
<evidence type="ECO:0000259" key="1">
    <source>
        <dbReference type="Pfam" id="PF01844"/>
    </source>
</evidence>
<dbReference type="InterPro" id="IPR003615">
    <property type="entry name" value="HNH_nuc"/>
</dbReference>
<dbReference type="Gene3D" id="1.10.30.50">
    <property type="match status" value="1"/>
</dbReference>
<dbReference type="EMBL" id="CP044205">
    <property type="protein sequence ID" value="QFY44097.1"/>
    <property type="molecule type" value="Genomic_DNA"/>
</dbReference>
<dbReference type="RefSeq" id="WP_153250065.1">
    <property type="nucleotide sequence ID" value="NZ_CP044205.1"/>
</dbReference>
<reference evidence="2 3" key="1">
    <citation type="submission" date="2019-09" db="EMBL/GenBank/DDBJ databases">
        <title>Ecophysiology of the spiral-shaped methanotroph Methylospira mobilis as revealed by the complete genome sequence.</title>
        <authorList>
            <person name="Oshkin I.Y."/>
            <person name="Dedysh S.N."/>
            <person name="Miroshnikov K."/>
            <person name="Danilova O.V."/>
            <person name="Hakobyan A."/>
            <person name="Liesack W."/>
        </authorList>
    </citation>
    <scope>NUCLEOTIDE SEQUENCE [LARGE SCALE GENOMIC DNA]</scope>
    <source>
        <strain evidence="2 3">Shm1</strain>
    </source>
</reference>
<gene>
    <name evidence="2" type="ORF">F6R98_16875</name>
</gene>
<accession>A0A5Q0BPT7</accession>
<dbReference type="AlphaFoldDB" id="A0A5Q0BPT7"/>
<organism evidence="2 3">
    <name type="scientific">Candidatus Methylospira mobilis</name>
    <dbReference type="NCBI Taxonomy" id="1808979"/>
    <lineage>
        <taxon>Bacteria</taxon>
        <taxon>Pseudomonadati</taxon>
        <taxon>Pseudomonadota</taxon>
        <taxon>Gammaproteobacteria</taxon>
        <taxon>Methylococcales</taxon>
        <taxon>Methylococcaceae</taxon>
        <taxon>Candidatus Methylospira</taxon>
    </lineage>
</organism>
<proteinExistence type="predicted"/>
<sequence length="208" mass="23253">MIPKGLTSKHFKQAAAEINRLGVPAERNSVHYDLVIEGKRYPPKYIVSLAAKSATGKEYPAADFNAVEAKNYFLNNGYEVIDRRVEAEGSVVDEDDESAFPEGRESYKIHHHFERDGEIPRQAKAKRLDEVGKLECDVCGMDFHRVYGKLGHGFIEAHHTVPVSELAGIGKKTKVSDLALVCSNCHRMLHRGSSLLTIEELTQLVHDK</sequence>
<dbReference type="InterPro" id="IPR002711">
    <property type="entry name" value="HNH"/>
</dbReference>
<evidence type="ECO:0000313" key="2">
    <source>
        <dbReference type="EMBL" id="QFY44097.1"/>
    </source>
</evidence>
<dbReference type="GO" id="GO:0008270">
    <property type="term" value="F:zinc ion binding"/>
    <property type="evidence" value="ECO:0007669"/>
    <property type="project" value="InterPro"/>
</dbReference>
<name>A0A5Q0BPT7_9GAMM</name>
<dbReference type="OrthoDB" id="9802640at2"/>
<feature type="domain" description="HNH" evidence="1">
    <location>
        <begin position="136"/>
        <end position="191"/>
    </location>
</feature>
<dbReference type="GO" id="GO:0003676">
    <property type="term" value="F:nucleic acid binding"/>
    <property type="evidence" value="ECO:0007669"/>
    <property type="project" value="InterPro"/>
</dbReference>
<protein>
    <recommendedName>
        <fullName evidence="1">HNH domain-containing protein</fullName>
    </recommendedName>
</protein>
<dbReference type="Proteomes" id="UP000325755">
    <property type="component" value="Chromosome"/>
</dbReference>
<dbReference type="GO" id="GO:0004519">
    <property type="term" value="F:endonuclease activity"/>
    <property type="evidence" value="ECO:0007669"/>
    <property type="project" value="InterPro"/>
</dbReference>
<dbReference type="Pfam" id="PF01844">
    <property type="entry name" value="HNH"/>
    <property type="match status" value="1"/>
</dbReference>
<evidence type="ECO:0000313" key="3">
    <source>
        <dbReference type="Proteomes" id="UP000325755"/>
    </source>
</evidence>